<reference evidence="1 2" key="1">
    <citation type="submission" date="2019-01" db="EMBL/GenBank/DDBJ databases">
        <title>Draft genome sequence of Psathyrella aberdarensis IHI B618.</title>
        <authorList>
            <person name="Buettner E."/>
            <person name="Kellner H."/>
        </authorList>
    </citation>
    <scope>NUCLEOTIDE SEQUENCE [LARGE SCALE GENOMIC DNA]</scope>
    <source>
        <strain evidence="1 2">IHI B618</strain>
    </source>
</reference>
<keyword evidence="2" id="KW-1185">Reference proteome</keyword>
<dbReference type="AlphaFoldDB" id="A0A4Q2D6H1"/>
<protein>
    <submittedName>
        <fullName evidence="1">Uncharacterized protein</fullName>
    </submittedName>
</protein>
<accession>A0A4Q2D6H1</accession>
<dbReference type="Proteomes" id="UP000290288">
    <property type="component" value="Unassembled WGS sequence"/>
</dbReference>
<evidence type="ECO:0000313" key="2">
    <source>
        <dbReference type="Proteomes" id="UP000290288"/>
    </source>
</evidence>
<organism evidence="1 2">
    <name type="scientific">Candolleomyces aberdarensis</name>
    <dbReference type="NCBI Taxonomy" id="2316362"/>
    <lineage>
        <taxon>Eukaryota</taxon>
        <taxon>Fungi</taxon>
        <taxon>Dikarya</taxon>
        <taxon>Basidiomycota</taxon>
        <taxon>Agaricomycotina</taxon>
        <taxon>Agaricomycetes</taxon>
        <taxon>Agaricomycetidae</taxon>
        <taxon>Agaricales</taxon>
        <taxon>Agaricineae</taxon>
        <taxon>Psathyrellaceae</taxon>
        <taxon>Candolleomyces</taxon>
    </lineage>
</organism>
<gene>
    <name evidence="1" type="ORF">EST38_g11065</name>
</gene>
<dbReference type="EMBL" id="SDEE01000645">
    <property type="protein sequence ID" value="RXW14789.1"/>
    <property type="molecule type" value="Genomic_DNA"/>
</dbReference>
<dbReference type="OrthoDB" id="2937055at2759"/>
<proteinExistence type="predicted"/>
<comment type="caution">
    <text evidence="1">The sequence shown here is derived from an EMBL/GenBank/DDBJ whole genome shotgun (WGS) entry which is preliminary data.</text>
</comment>
<name>A0A4Q2D6H1_9AGAR</name>
<sequence length="494" mass="55611">MYVNKTSFQRQPQCQLGLTNSERRINLPQMTTFWMRSDERYFFKADCIGFQLTNSSKVLDDACAGYVKAGSEIIAGYLMKDNDPGFIDYVFSPFNNAPPPDAAGTRHPGLFSAGAAISHLVILLAAFDLSPSDLDSHKSIASRALLDRWTNIVLWLRLLFQSLTSQDRAGLFGNCIQFLKKAIYCFWDDRNLEEVFSLPCTADLVFVLVCRVEPYPWHESAIQVTRDILAVLLHCVDERAPLGQITRFAFVSQLSTAKKATRKAVILSLVCRAKEFADWGTIPRHLQRADLRNEVSEALLILSLCTVCLVDVDPSLWKDLLAQDFQYEYARALNRMADAAVSNNVKDQDFWRFMAEATTVVLRNGTWPAPSRFSAMARATEAGLVSCALTCLVQLDPKTNSDGVRQLKVILKLMSQYSVTSSRAIKAFSTTYPKDTINFIQNQRQDLLDVADFFNMILSQDVASGGTLRDVKMCDNPKVRGDRMWKLLNRVQSN</sequence>
<evidence type="ECO:0000313" key="1">
    <source>
        <dbReference type="EMBL" id="RXW14789.1"/>
    </source>
</evidence>